<dbReference type="Proteomes" id="UP000322887">
    <property type="component" value="Chromosome"/>
</dbReference>
<evidence type="ECO:0000313" key="3">
    <source>
        <dbReference type="EMBL" id="QEG17145.1"/>
    </source>
</evidence>
<accession>A0A3D3R3G6</accession>
<evidence type="ECO:0000256" key="1">
    <source>
        <dbReference type="SAM" id="MobiDB-lite"/>
    </source>
</evidence>
<gene>
    <name evidence="2" type="ORF">DIT97_10225</name>
    <name evidence="3" type="ORF">GmarT_30230</name>
</gene>
<name>A0A3D3R3G6_9PLAN</name>
<reference evidence="3 5" key="2">
    <citation type="submission" date="2019-08" db="EMBL/GenBank/DDBJ databases">
        <title>Deep-cultivation of Planctomycetes and their phenomic and genomic characterization uncovers novel biology.</title>
        <authorList>
            <person name="Wiegand S."/>
            <person name="Jogler M."/>
            <person name="Boedeker C."/>
            <person name="Pinto D."/>
            <person name="Vollmers J."/>
            <person name="Rivas-Marin E."/>
            <person name="Kohn T."/>
            <person name="Peeters S.H."/>
            <person name="Heuer A."/>
            <person name="Rast P."/>
            <person name="Oberbeckmann S."/>
            <person name="Bunk B."/>
            <person name="Jeske O."/>
            <person name="Meyerdierks A."/>
            <person name="Storesund J.E."/>
            <person name="Kallscheuer N."/>
            <person name="Luecker S."/>
            <person name="Lage O.M."/>
            <person name="Pohl T."/>
            <person name="Merkel B.J."/>
            <person name="Hornburger P."/>
            <person name="Mueller R.-W."/>
            <person name="Bruemmer F."/>
            <person name="Labrenz M."/>
            <person name="Spormann A.M."/>
            <person name="Op den Camp H."/>
            <person name="Overmann J."/>
            <person name="Amann R."/>
            <person name="Jetten M.S.M."/>
            <person name="Mascher T."/>
            <person name="Medema M.H."/>
            <person name="Devos D.P."/>
            <person name="Kaster A.-K."/>
            <person name="Ovreas L."/>
            <person name="Rohde M."/>
            <person name="Galperin M.Y."/>
            <person name="Jogler C."/>
        </authorList>
    </citation>
    <scope>NUCLEOTIDE SEQUENCE [LARGE SCALE GENOMIC DNA]</scope>
    <source>
        <strain evidence="3 5">DSM 8797</strain>
    </source>
</reference>
<accession>A0A517XCF4</accession>
<proteinExistence type="predicted"/>
<dbReference type="Proteomes" id="UP000263642">
    <property type="component" value="Unassembled WGS sequence"/>
</dbReference>
<evidence type="ECO:0000313" key="2">
    <source>
        <dbReference type="EMBL" id="HCO23404.1"/>
    </source>
</evidence>
<feature type="region of interest" description="Disordered" evidence="1">
    <location>
        <begin position="42"/>
        <end position="72"/>
    </location>
</feature>
<protein>
    <submittedName>
        <fullName evidence="2">Uncharacterized protein</fullName>
    </submittedName>
</protein>
<keyword evidence="5" id="KW-1185">Reference proteome</keyword>
<evidence type="ECO:0000313" key="4">
    <source>
        <dbReference type="Proteomes" id="UP000263642"/>
    </source>
</evidence>
<organism evidence="2 4">
    <name type="scientific">Gimesia maris</name>
    <dbReference type="NCBI Taxonomy" id="122"/>
    <lineage>
        <taxon>Bacteria</taxon>
        <taxon>Pseudomonadati</taxon>
        <taxon>Planctomycetota</taxon>
        <taxon>Planctomycetia</taxon>
        <taxon>Planctomycetales</taxon>
        <taxon>Planctomycetaceae</taxon>
        <taxon>Gimesia</taxon>
    </lineage>
</organism>
<sequence>MDVWNLILYVVASLLALKSLASLMTHHKKVVVQQLALEYTQEISPPGNHAAENNPTEQQMERNSADQKASAA</sequence>
<dbReference type="EMBL" id="DQAY01000058">
    <property type="protein sequence ID" value="HCO23404.1"/>
    <property type="molecule type" value="Genomic_DNA"/>
</dbReference>
<dbReference type="AlphaFoldDB" id="A0A3D3R3G6"/>
<evidence type="ECO:0000313" key="5">
    <source>
        <dbReference type="Proteomes" id="UP000322887"/>
    </source>
</evidence>
<dbReference type="RefSeq" id="WP_002649653.1">
    <property type="nucleotide sequence ID" value="NZ_CP036341.1"/>
</dbReference>
<reference evidence="2 4" key="1">
    <citation type="journal article" date="2018" name="Nat. Biotechnol.">
        <title>A standardized bacterial taxonomy based on genome phylogeny substantially revises the tree of life.</title>
        <authorList>
            <person name="Parks D.H."/>
            <person name="Chuvochina M."/>
            <person name="Waite D.W."/>
            <person name="Rinke C."/>
            <person name="Skarshewski A."/>
            <person name="Chaumeil P.A."/>
            <person name="Hugenholtz P."/>
        </authorList>
    </citation>
    <scope>NUCLEOTIDE SEQUENCE [LARGE SCALE GENOMIC DNA]</scope>
    <source>
        <strain evidence="2">UBA9375</strain>
    </source>
</reference>
<dbReference type="EMBL" id="CP042910">
    <property type="protein sequence ID" value="QEG17145.1"/>
    <property type="molecule type" value="Genomic_DNA"/>
</dbReference>
<dbReference type="GeneID" id="98647552"/>